<evidence type="ECO:0000256" key="1">
    <source>
        <dbReference type="SAM" id="MobiDB-lite"/>
    </source>
</evidence>
<evidence type="ECO:0008006" key="4">
    <source>
        <dbReference type="Google" id="ProtNLM"/>
    </source>
</evidence>
<accession>A0ABQ3YU48</accession>
<protein>
    <recommendedName>
        <fullName evidence="4">Protoporphyrinogen oxidase</fullName>
    </recommendedName>
</protein>
<reference evidence="2 3" key="1">
    <citation type="submission" date="2021-01" db="EMBL/GenBank/DDBJ databases">
        <title>Whole genome shotgun sequence of Actinoplanes durhamensis NBRC 14914.</title>
        <authorList>
            <person name="Komaki H."/>
            <person name="Tamura T."/>
        </authorList>
    </citation>
    <scope>NUCLEOTIDE SEQUENCE [LARGE SCALE GENOMIC DNA]</scope>
    <source>
        <strain evidence="2 3">NBRC 14914</strain>
    </source>
</reference>
<name>A0ABQ3YU48_9ACTN</name>
<keyword evidence="3" id="KW-1185">Reference proteome</keyword>
<evidence type="ECO:0000313" key="2">
    <source>
        <dbReference type="EMBL" id="GIE01121.1"/>
    </source>
</evidence>
<dbReference type="RefSeq" id="WP_203726740.1">
    <property type="nucleotide sequence ID" value="NZ_BAAATX010000025.1"/>
</dbReference>
<proteinExistence type="predicted"/>
<dbReference type="EMBL" id="BOML01000021">
    <property type="protein sequence ID" value="GIE01121.1"/>
    <property type="molecule type" value="Genomic_DNA"/>
</dbReference>
<gene>
    <name evidence="2" type="ORF">Adu01nite_24710</name>
</gene>
<dbReference type="Proteomes" id="UP000637628">
    <property type="component" value="Unassembled WGS sequence"/>
</dbReference>
<comment type="caution">
    <text evidence="2">The sequence shown here is derived from an EMBL/GenBank/DDBJ whole genome shotgun (WGS) entry which is preliminary data.</text>
</comment>
<organism evidence="2 3">
    <name type="scientific">Paractinoplanes durhamensis</name>
    <dbReference type="NCBI Taxonomy" id="113563"/>
    <lineage>
        <taxon>Bacteria</taxon>
        <taxon>Bacillati</taxon>
        <taxon>Actinomycetota</taxon>
        <taxon>Actinomycetes</taxon>
        <taxon>Micromonosporales</taxon>
        <taxon>Micromonosporaceae</taxon>
        <taxon>Paractinoplanes</taxon>
    </lineage>
</organism>
<evidence type="ECO:0000313" key="3">
    <source>
        <dbReference type="Proteomes" id="UP000637628"/>
    </source>
</evidence>
<sequence>MRIVKLAAGIAVGYVLGARAGRERYERIAATARKVSENPTVVQARHKAMGLLAGGTTTAVDERPTQPVVAATGKPRPPHSRPVNGVTVPAVAGDPVI</sequence>
<feature type="region of interest" description="Disordered" evidence="1">
    <location>
        <begin position="55"/>
        <end position="97"/>
    </location>
</feature>